<dbReference type="Proteomes" id="UP000034181">
    <property type="component" value="Unassembled WGS sequence"/>
</dbReference>
<protein>
    <recommendedName>
        <fullName evidence="1">Aspartyl/glutamyl-tRNA(Asn/Gln) amidotransferase subunit C</fullName>
        <shortName evidence="1">Asp/Glu-ADT subunit C</shortName>
        <ecNumber evidence="1">6.3.5.-</ecNumber>
    </recommendedName>
</protein>
<accession>A0A0G0MNS6</accession>
<dbReference type="InterPro" id="IPR003837">
    <property type="entry name" value="GatC"/>
</dbReference>
<dbReference type="GO" id="GO:0005524">
    <property type="term" value="F:ATP binding"/>
    <property type="evidence" value="ECO:0007669"/>
    <property type="project" value="UniProtKB-KW"/>
</dbReference>
<gene>
    <name evidence="1" type="primary">gatC</name>
    <name evidence="2" type="ORF">US96_C0013G0018</name>
</gene>
<keyword evidence="1" id="KW-0436">Ligase</keyword>
<sequence length="94" mass="10649">MKFDVTHVAKLANLTLSSGEKKKFEKQLQETVEYIEELDEIDVKDIEPTSQVTGLENVLREDEVKPSLSQEDALKNAKSTYNGFFKVKGILDSE</sequence>
<evidence type="ECO:0000313" key="2">
    <source>
        <dbReference type="EMBL" id="KKQ75324.1"/>
    </source>
</evidence>
<dbReference type="PATRIC" id="fig|1618569.3.peg.377"/>
<dbReference type="Gene3D" id="1.10.20.60">
    <property type="entry name" value="Glu-tRNAGln amidotransferase C subunit, N-terminal domain"/>
    <property type="match status" value="1"/>
</dbReference>
<dbReference type="HAMAP" id="MF_00122">
    <property type="entry name" value="GatC"/>
    <property type="match status" value="1"/>
</dbReference>
<dbReference type="EC" id="6.3.5.-" evidence="1"/>
<dbReference type="PANTHER" id="PTHR15004:SF0">
    <property type="entry name" value="GLUTAMYL-TRNA(GLN) AMIDOTRANSFERASE SUBUNIT C, MITOCHONDRIAL"/>
    <property type="match status" value="1"/>
</dbReference>
<dbReference type="GO" id="GO:0050566">
    <property type="term" value="F:asparaginyl-tRNA synthase (glutamine-hydrolyzing) activity"/>
    <property type="evidence" value="ECO:0007669"/>
    <property type="project" value="RHEA"/>
</dbReference>
<evidence type="ECO:0000256" key="1">
    <source>
        <dbReference type="HAMAP-Rule" id="MF_00122"/>
    </source>
</evidence>
<comment type="catalytic activity">
    <reaction evidence="1">
        <text>L-aspartyl-tRNA(Asn) + L-glutamine + ATP + H2O = L-asparaginyl-tRNA(Asn) + L-glutamate + ADP + phosphate + 2 H(+)</text>
        <dbReference type="Rhea" id="RHEA:14513"/>
        <dbReference type="Rhea" id="RHEA-COMP:9674"/>
        <dbReference type="Rhea" id="RHEA-COMP:9677"/>
        <dbReference type="ChEBI" id="CHEBI:15377"/>
        <dbReference type="ChEBI" id="CHEBI:15378"/>
        <dbReference type="ChEBI" id="CHEBI:29985"/>
        <dbReference type="ChEBI" id="CHEBI:30616"/>
        <dbReference type="ChEBI" id="CHEBI:43474"/>
        <dbReference type="ChEBI" id="CHEBI:58359"/>
        <dbReference type="ChEBI" id="CHEBI:78515"/>
        <dbReference type="ChEBI" id="CHEBI:78516"/>
        <dbReference type="ChEBI" id="CHEBI:456216"/>
    </reaction>
</comment>
<keyword evidence="1" id="KW-0648">Protein biosynthesis</keyword>
<name>A0A0G0MNS6_9BACT</name>
<reference evidence="2 3" key="1">
    <citation type="journal article" date="2015" name="Nature">
        <title>rRNA introns, odd ribosomes, and small enigmatic genomes across a large radiation of phyla.</title>
        <authorList>
            <person name="Brown C.T."/>
            <person name="Hug L.A."/>
            <person name="Thomas B.C."/>
            <person name="Sharon I."/>
            <person name="Castelle C.J."/>
            <person name="Singh A."/>
            <person name="Wilkins M.J."/>
            <person name="Williams K.H."/>
            <person name="Banfield J.F."/>
        </authorList>
    </citation>
    <scope>NUCLEOTIDE SEQUENCE [LARGE SCALE GENOMIC DNA]</scope>
</reference>
<comment type="catalytic activity">
    <reaction evidence="1">
        <text>L-glutamyl-tRNA(Gln) + L-glutamine + ATP + H2O = L-glutaminyl-tRNA(Gln) + L-glutamate + ADP + phosphate + H(+)</text>
        <dbReference type="Rhea" id="RHEA:17521"/>
        <dbReference type="Rhea" id="RHEA-COMP:9681"/>
        <dbReference type="Rhea" id="RHEA-COMP:9684"/>
        <dbReference type="ChEBI" id="CHEBI:15377"/>
        <dbReference type="ChEBI" id="CHEBI:15378"/>
        <dbReference type="ChEBI" id="CHEBI:29985"/>
        <dbReference type="ChEBI" id="CHEBI:30616"/>
        <dbReference type="ChEBI" id="CHEBI:43474"/>
        <dbReference type="ChEBI" id="CHEBI:58359"/>
        <dbReference type="ChEBI" id="CHEBI:78520"/>
        <dbReference type="ChEBI" id="CHEBI:78521"/>
        <dbReference type="ChEBI" id="CHEBI:456216"/>
    </reaction>
</comment>
<comment type="similarity">
    <text evidence="1">Belongs to the GatC family.</text>
</comment>
<dbReference type="GO" id="GO:0050567">
    <property type="term" value="F:glutaminyl-tRNA synthase (glutamine-hydrolyzing) activity"/>
    <property type="evidence" value="ECO:0007669"/>
    <property type="project" value="UniProtKB-UniRule"/>
</dbReference>
<dbReference type="PANTHER" id="PTHR15004">
    <property type="entry name" value="GLUTAMYL-TRNA(GLN) AMIDOTRANSFERASE SUBUNIT C, MITOCHONDRIAL"/>
    <property type="match status" value="1"/>
</dbReference>
<proteinExistence type="inferred from homology"/>
<comment type="subunit">
    <text evidence="1">Heterotrimer of A, B and C subunits.</text>
</comment>
<dbReference type="EMBL" id="LBUZ01000013">
    <property type="protein sequence ID" value="KKQ75324.1"/>
    <property type="molecule type" value="Genomic_DNA"/>
</dbReference>
<dbReference type="GO" id="GO:0016740">
    <property type="term" value="F:transferase activity"/>
    <property type="evidence" value="ECO:0007669"/>
    <property type="project" value="UniProtKB-KW"/>
</dbReference>
<comment type="function">
    <text evidence="1">Allows the formation of correctly charged Asn-tRNA(Asn) or Gln-tRNA(Gln) through the transamidation of misacylated Asp-tRNA(Asn) or Glu-tRNA(Gln) in organisms which lack either or both of asparaginyl-tRNA or glutaminyl-tRNA synthetases. The reaction takes place in the presence of glutamine and ATP through an activated phospho-Asp-tRNA(Asn) or phospho-Glu-tRNA(Gln).</text>
</comment>
<organism evidence="2 3">
    <name type="scientific">Candidatus Woesebacteria bacterium GW2011_GWB1_38_5b</name>
    <dbReference type="NCBI Taxonomy" id="1618569"/>
    <lineage>
        <taxon>Bacteria</taxon>
        <taxon>Candidatus Woeseibacteriota</taxon>
    </lineage>
</organism>
<evidence type="ECO:0000313" key="3">
    <source>
        <dbReference type="Proteomes" id="UP000034181"/>
    </source>
</evidence>
<dbReference type="Pfam" id="PF02686">
    <property type="entry name" value="GatC"/>
    <property type="match status" value="1"/>
</dbReference>
<dbReference type="AlphaFoldDB" id="A0A0G0MNS6"/>
<keyword evidence="1" id="KW-0547">Nucleotide-binding</keyword>
<dbReference type="InterPro" id="IPR036113">
    <property type="entry name" value="Asp/Glu-ADT_sf_sub_c"/>
</dbReference>
<keyword evidence="2" id="KW-0808">Transferase</keyword>
<dbReference type="GO" id="GO:0006412">
    <property type="term" value="P:translation"/>
    <property type="evidence" value="ECO:0007669"/>
    <property type="project" value="UniProtKB-UniRule"/>
</dbReference>
<dbReference type="SUPFAM" id="SSF141000">
    <property type="entry name" value="Glu-tRNAGln amidotransferase C subunit"/>
    <property type="match status" value="1"/>
</dbReference>
<dbReference type="NCBIfam" id="TIGR00135">
    <property type="entry name" value="gatC"/>
    <property type="match status" value="1"/>
</dbReference>
<dbReference type="GO" id="GO:0006450">
    <property type="term" value="P:regulation of translational fidelity"/>
    <property type="evidence" value="ECO:0007669"/>
    <property type="project" value="InterPro"/>
</dbReference>
<keyword evidence="1" id="KW-0067">ATP-binding</keyword>
<comment type="caution">
    <text evidence="2">The sequence shown here is derived from an EMBL/GenBank/DDBJ whole genome shotgun (WGS) entry which is preliminary data.</text>
</comment>
<dbReference type="GO" id="GO:0070681">
    <property type="term" value="P:glutaminyl-tRNAGln biosynthesis via transamidation"/>
    <property type="evidence" value="ECO:0007669"/>
    <property type="project" value="TreeGrafter"/>
</dbReference>